<proteinExistence type="predicted"/>
<dbReference type="OrthoDB" id="20872at2759"/>
<feature type="compositionally biased region" description="Basic and acidic residues" evidence="2">
    <location>
        <begin position="101"/>
        <end position="111"/>
    </location>
</feature>
<feature type="domain" description="AAA+ ATPase" evidence="3">
    <location>
        <begin position="200"/>
        <end position="368"/>
    </location>
</feature>
<reference evidence="4" key="1">
    <citation type="submission" date="2020-03" db="EMBL/GenBank/DDBJ databases">
        <authorList>
            <person name="He L."/>
        </authorList>
    </citation>
    <scope>NUCLEOTIDE SEQUENCE</scope>
    <source>
        <strain evidence="4">CkLH20</strain>
    </source>
</reference>
<evidence type="ECO:0000259" key="3">
    <source>
        <dbReference type="SMART" id="SM00382"/>
    </source>
</evidence>
<dbReference type="InterPro" id="IPR056884">
    <property type="entry name" value="NPHP3-like_N"/>
</dbReference>
<dbReference type="SUPFAM" id="SSF52540">
    <property type="entry name" value="P-loop containing nucleoside triphosphate hydrolases"/>
    <property type="match status" value="1"/>
</dbReference>
<dbReference type="EMBL" id="JAATWM020000001">
    <property type="protein sequence ID" value="KAF9882110.1"/>
    <property type="molecule type" value="Genomic_DNA"/>
</dbReference>
<dbReference type="Proteomes" id="UP000781932">
    <property type="component" value="Unassembled WGS sequence"/>
</dbReference>
<dbReference type="Pfam" id="PF24883">
    <property type="entry name" value="NPHP3_N"/>
    <property type="match status" value="1"/>
</dbReference>
<evidence type="ECO:0000256" key="2">
    <source>
        <dbReference type="SAM" id="MobiDB-lite"/>
    </source>
</evidence>
<gene>
    <name evidence="4" type="ORF">CkaCkLH20_00146</name>
</gene>
<accession>A0A9P6IG27</accession>
<dbReference type="SMART" id="SM00382">
    <property type="entry name" value="AAA"/>
    <property type="match status" value="1"/>
</dbReference>
<feature type="region of interest" description="Disordered" evidence="2">
    <location>
        <begin position="98"/>
        <end position="124"/>
    </location>
</feature>
<feature type="compositionally biased region" description="Polar residues" evidence="2">
    <location>
        <begin position="112"/>
        <end position="124"/>
    </location>
</feature>
<dbReference type="InterPro" id="IPR003593">
    <property type="entry name" value="AAA+_ATPase"/>
</dbReference>
<reference evidence="4" key="2">
    <citation type="submission" date="2020-11" db="EMBL/GenBank/DDBJ databases">
        <title>Whole genome sequencing of Colletotrichum sp.</title>
        <authorList>
            <person name="Li H."/>
        </authorList>
    </citation>
    <scope>NUCLEOTIDE SEQUENCE</scope>
    <source>
        <strain evidence="4">CkLH20</strain>
    </source>
</reference>
<organism evidence="4 5">
    <name type="scientific">Colletotrichum karsti</name>
    <dbReference type="NCBI Taxonomy" id="1095194"/>
    <lineage>
        <taxon>Eukaryota</taxon>
        <taxon>Fungi</taxon>
        <taxon>Dikarya</taxon>
        <taxon>Ascomycota</taxon>
        <taxon>Pezizomycotina</taxon>
        <taxon>Sordariomycetes</taxon>
        <taxon>Hypocreomycetidae</taxon>
        <taxon>Glomerellales</taxon>
        <taxon>Glomerellaceae</taxon>
        <taxon>Colletotrichum</taxon>
        <taxon>Colletotrichum boninense species complex</taxon>
    </lineage>
</organism>
<keyword evidence="5" id="KW-1185">Reference proteome</keyword>
<keyword evidence="1" id="KW-0677">Repeat</keyword>
<dbReference type="AlphaFoldDB" id="A0A9P6IG27"/>
<dbReference type="Gene3D" id="3.40.50.300">
    <property type="entry name" value="P-loop containing nucleotide triphosphate hydrolases"/>
    <property type="match status" value="1"/>
</dbReference>
<evidence type="ECO:0000313" key="5">
    <source>
        <dbReference type="Proteomes" id="UP000781932"/>
    </source>
</evidence>
<name>A0A9P6IG27_9PEZI</name>
<dbReference type="RefSeq" id="XP_038751571.1">
    <property type="nucleotide sequence ID" value="XM_038882866.1"/>
</dbReference>
<sequence length="393" mass="44346">MYTSKSSWLEHESNSHRRVWRCFEHKDLFKSRHALISHYEHAHSNLSKVQMQSMSELAGVGTKDERVFCPFCQSSGPFEMTLADHMALHMERLATFAAPRKSSERDHDSVHRSNSTAANGARSMSSLRSVSLNFSVAESREDDVLKHEDDGEKLDDREQRSLQAAKADEDAHKKLIAQKLPNSCGWFFDSPEFFTWLNYAGQNLFAYGPPGAGKSVLSSAVVEFLQQEILVSKDVYIVVIFGEAHEEETSKGIYKGLYWSILKQLDWASWAQNIGKDLLDHRKDKDWPDLDTVFNALIEASKRSPRVFVILDGIESMGSLRSLYSRFSASRVNFLITSTHKIPIKGNNTISLEVRASDDDILNYAKSLMEAEGLLVEVVLGMEDPIVGFSQGM</sequence>
<dbReference type="PANTHER" id="PTHR10039">
    <property type="entry name" value="AMELOGENIN"/>
    <property type="match status" value="1"/>
</dbReference>
<dbReference type="InterPro" id="IPR027417">
    <property type="entry name" value="P-loop_NTPase"/>
</dbReference>
<evidence type="ECO:0000313" key="4">
    <source>
        <dbReference type="EMBL" id="KAF9882110.1"/>
    </source>
</evidence>
<dbReference type="GeneID" id="62155940"/>
<protein>
    <recommendedName>
        <fullName evidence="3">AAA+ ATPase domain-containing protein</fullName>
    </recommendedName>
</protein>
<comment type="caution">
    <text evidence="4">The sequence shown here is derived from an EMBL/GenBank/DDBJ whole genome shotgun (WGS) entry which is preliminary data.</text>
</comment>
<feature type="region of interest" description="Disordered" evidence="2">
    <location>
        <begin position="142"/>
        <end position="165"/>
    </location>
</feature>
<evidence type="ECO:0000256" key="1">
    <source>
        <dbReference type="ARBA" id="ARBA00022737"/>
    </source>
</evidence>